<keyword evidence="2" id="KW-0472">Membrane</keyword>
<evidence type="ECO:0000256" key="1">
    <source>
        <dbReference type="SAM" id="MobiDB-lite"/>
    </source>
</evidence>
<evidence type="ECO:0000256" key="2">
    <source>
        <dbReference type="SAM" id="Phobius"/>
    </source>
</evidence>
<feature type="transmembrane region" description="Helical" evidence="2">
    <location>
        <begin position="29"/>
        <end position="52"/>
    </location>
</feature>
<feature type="transmembrane region" description="Helical" evidence="2">
    <location>
        <begin position="91"/>
        <end position="113"/>
    </location>
</feature>
<feature type="transmembrane region" description="Helical" evidence="2">
    <location>
        <begin position="58"/>
        <end position="79"/>
    </location>
</feature>
<name>A0ABQ4L714_9BACL</name>
<evidence type="ECO:0000313" key="4">
    <source>
        <dbReference type="Proteomes" id="UP000676601"/>
    </source>
</evidence>
<dbReference type="Proteomes" id="UP000676601">
    <property type="component" value="Unassembled WGS sequence"/>
</dbReference>
<proteinExistence type="predicted"/>
<keyword evidence="2" id="KW-1133">Transmembrane helix</keyword>
<reference evidence="3 4" key="1">
    <citation type="submission" date="2021-03" db="EMBL/GenBank/DDBJ databases">
        <title>Antimicrobial resistance genes in bacteria isolated from Japanese honey, and their potential for conferring macrolide and lincosamide resistance in the American foulbrood pathogen Paenibacillus larvae.</title>
        <authorList>
            <person name="Okamoto M."/>
            <person name="Kumagai M."/>
            <person name="Kanamori H."/>
            <person name="Takamatsu D."/>
        </authorList>
    </citation>
    <scope>NUCLEOTIDE SEQUENCE [LARGE SCALE GENOMIC DNA]</scope>
    <source>
        <strain evidence="3 4">J21TS7</strain>
    </source>
</reference>
<comment type="caution">
    <text evidence="3">The sequence shown here is derived from an EMBL/GenBank/DDBJ whole genome shotgun (WGS) entry which is preliminary data.</text>
</comment>
<evidence type="ECO:0000313" key="3">
    <source>
        <dbReference type="EMBL" id="GIO52065.1"/>
    </source>
</evidence>
<protein>
    <submittedName>
        <fullName evidence="3">Uncharacterized protein</fullName>
    </submittedName>
</protein>
<keyword evidence="4" id="KW-1185">Reference proteome</keyword>
<sequence>MDRNSAWNAAMPKPDNEAKGRGTTLMHKSWFFTAVILIPWIVFIGFGWSGGWSESRSWISGAGAGCAAAAVLRFVYRMLNRRQGSGMPAPFYIGSGIAAGLYAGAVLLEMLLFSLWTTLSVTSYVWSQILTLIGFIILTGTVELSGTYAARQERRDHRSWSKGRDTANRLETIRQKLQSLPEQSRHGHVQEQIRRLEDTLRYSDPNSVPALYEVEQLLLQKISLLEDQVSLIATAVPDQREQLANEALLLIQDIERTARERNSQLLQAKAGSI</sequence>
<dbReference type="EMBL" id="BORU01000001">
    <property type="protein sequence ID" value="GIO52065.1"/>
    <property type="molecule type" value="Genomic_DNA"/>
</dbReference>
<accession>A0ABQ4L714</accession>
<gene>
    <name evidence="3" type="ORF">J21TS7_03830</name>
</gene>
<feature type="transmembrane region" description="Helical" evidence="2">
    <location>
        <begin position="125"/>
        <end position="150"/>
    </location>
</feature>
<feature type="region of interest" description="Disordered" evidence="1">
    <location>
        <begin position="1"/>
        <end position="20"/>
    </location>
</feature>
<organism evidence="3 4">
    <name type="scientific">Paenibacillus cineris</name>
    <dbReference type="NCBI Taxonomy" id="237530"/>
    <lineage>
        <taxon>Bacteria</taxon>
        <taxon>Bacillati</taxon>
        <taxon>Bacillota</taxon>
        <taxon>Bacilli</taxon>
        <taxon>Bacillales</taxon>
        <taxon>Paenibacillaceae</taxon>
        <taxon>Paenibacillus</taxon>
    </lineage>
</organism>
<keyword evidence="2" id="KW-0812">Transmembrane</keyword>
<dbReference type="RefSeq" id="WP_212982633.1">
    <property type="nucleotide sequence ID" value="NZ_BORU01000001.1"/>
</dbReference>